<feature type="compositionally biased region" description="Polar residues" evidence="1">
    <location>
        <begin position="638"/>
        <end position="647"/>
    </location>
</feature>
<evidence type="ECO:0000256" key="1">
    <source>
        <dbReference type="SAM" id="MobiDB-lite"/>
    </source>
</evidence>
<reference evidence="2 3" key="1">
    <citation type="submission" date="2023-08" db="EMBL/GenBank/DDBJ databases">
        <title>Black Yeasts Isolated from many extreme environments.</title>
        <authorList>
            <person name="Coleine C."/>
            <person name="Stajich J.E."/>
            <person name="Selbmann L."/>
        </authorList>
    </citation>
    <scope>NUCLEOTIDE SEQUENCE [LARGE SCALE GENOMIC DNA]</scope>
    <source>
        <strain evidence="2 3">CCFEE 5935</strain>
    </source>
</reference>
<accession>A0AAV9PNQ0</accession>
<dbReference type="RefSeq" id="XP_064664080.1">
    <property type="nucleotide sequence ID" value="XM_064797846.1"/>
</dbReference>
<dbReference type="GeneID" id="89921931"/>
<dbReference type="Proteomes" id="UP001337655">
    <property type="component" value="Unassembled WGS sequence"/>
</dbReference>
<gene>
    <name evidence="2" type="ORF">LTR77_000581</name>
</gene>
<sequence length="662" mass="74398">METQSKSALSSIQASPKISGATSPKPAFNEDFTFGVEFEFMLLSKKERQDISRFEALGSNALAKDIVRDALSGDLQAQCKACGDLVKFRLPLRQGLLPPKEWENEYDTWEVATENFWPRKYEWVALGGVASDYAWEGVEIKSRMLHPLRCLQVQTSPNSHVHEISYEDEISAVLVQLQHRFTRFDGQEPQNDYLYATDEAGLHVHVGNQLEGLDIGTTKKVLCMSLAFERQVDSVQAIHRIGATDIGTRPLFYPTMPSSAYYTKNDPSVYNVGLADGFLYHCYDRRREAEKGNAAQLSAHPLPAIHPVLKLVTKSAPDYPASHYDDPSVRKASEGFNKDSWLTLVAQAPNIEALLGMYTTAPKNTIVNIKQLNRKMNPWKMKRTLEFRQHRSTLQAEAVISWLRFVVALVAYCESNNTAAIMALLTRDNRVRRSSFDFAELCKLIGCDDNTVRHYTDQLSGAYAHDLRHREKLYAHLAQGTAEPLAPLALFTIQKERTDITPTHVQQRLREKLLMGGYGQYSRDYIDDALGSVKVSEDERRKITLGYRAPIYADQYTSARFTACAPGPDDPGDVTGIVCSLLNTDVSDFWETAGTGVEQDRENSQSDEPPAPLESEQHRRTASSDPPWMAEVLRRTDAATNLSSLNSDDGRGRYIAKSQRQD</sequence>
<comment type="caution">
    <text evidence="2">The sequence shown here is derived from an EMBL/GenBank/DDBJ whole genome shotgun (WGS) entry which is preliminary data.</text>
</comment>
<dbReference type="PANTHER" id="PTHR36847">
    <property type="entry name" value="AMIDOLIGASE ENZYME"/>
    <property type="match status" value="1"/>
</dbReference>
<dbReference type="PANTHER" id="PTHR36847:SF1">
    <property type="entry name" value="AMIDOLIGASE ENZYME"/>
    <property type="match status" value="1"/>
</dbReference>
<evidence type="ECO:0000313" key="3">
    <source>
        <dbReference type="Proteomes" id="UP001337655"/>
    </source>
</evidence>
<feature type="region of interest" description="Disordered" evidence="1">
    <location>
        <begin position="1"/>
        <end position="23"/>
    </location>
</feature>
<dbReference type="EMBL" id="JAVRRT010000001">
    <property type="protein sequence ID" value="KAK5175442.1"/>
    <property type="molecule type" value="Genomic_DNA"/>
</dbReference>
<protein>
    <submittedName>
        <fullName evidence="2">Uncharacterized protein</fullName>
    </submittedName>
</protein>
<feature type="compositionally biased region" description="Polar residues" evidence="1">
    <location>
        <begin position="1"/>
        <end position="22"/>
    </location>
</feature>
<dbReference type="AlphaFoldDB" id="A0AAV9PNQ0"/>
<keyword evidence="3" id="KW-1185">Reference proteome</keyword>
<feature type="region of interest" description="Disordered" evidence="1">
    <location>
        <begin position="596"/>
        <end position="662"/>
    </location>
</feature>
<evidence type="ECO:0000313" key="2">
    <source>
        <dbReference type="EMBL" id="KAK5175442.1"/>
    </source>
</evidence>
<name>A0AAV9PNQ0_9PEZI</name>
<organism evidence="2 3">
    <name type="scientific">Saxophila tyrrhenica</name>
    <dbReference type="NCBI Taxonomy" id="1690608"/>
    <lineage>
        <taxon>Eukaryota</taxon>
        <taxon>Fungi</taxon>
        <taxon>Dikarya</taxon>
        <taxon>Ascomycota</taxon>
        <taxon>Pezizomycotina</taxon>
        <taxon>Dothideomycetes</taxon>
        <taxon>Dothideomycetidae</taxon>
        <taxon>Mycosphaerellales</taxon>
        <taxon>Extremaceae</taxon>
        <taxon>Saxophila</taxon>
    </lineage>
</organism>
<proteinExistence type="predicted"/>